<sequence length="261" mass="28823">MPRSLRTEEISRCPESLSHRKRHETRYMPLRDKVMAPRTLLFFPPSPLFNPLLPRLRLMSVVTGLGSFQNVQGRQPCLAAVSRRAVVSLPSIILPCLRLLHPSLLAECRAASKWCRESRTVSVTASSGVSRTADLFFLGGISLFLSGCLSGGTRRYRCRRYARLVRLSSSHPGGFPGPFVQSSGRSLFHLQTPGWPVGGGWGTWLIAISFCCFVSKDGRKGATTTCQAFAGVGRGFSAATFFLLGETWRQAHTSYIVSARW</sequence>
<dbReference type="AlphaFoldDB" id="A0AAX4HZW8"/>
<dbReference type="RefSeq" id="XP_062773650.1">
    <property type="nucleotide sequence ID" value="XM_062917599.1"/>
</dbReference>
<reference evidence="2" key="1">
    <citation type="journal article" date="2023" name="bioRxiv">
        <title>Complete genome of the Medicago anthracnose fungus, Colletotrichum destructivum, reveals a mini-chromosome-like region within a core chromosome.</title>
        <authorList>
            <person name="Lapalu N."/>
            <person name="Simon A."/>
            <person name="Lu A."/>
            <person name="Plaumann P.-L."/>
            <person name="Amselem J."/>
            <person name="Pigne S."/>
            <person name="Auger A."/>
            <person name="Koch C."/>
            <person name="Dallery J.-F."/>
            <person name="O'Connell R.J."/>
        </authorList>
    </citation>
    <scope>NUCLEOTIDE SEQUENCE [LARGE SCALE GENOMIC DNA]</scope>
    <source>
        <strain evidence="2">CBS 520.97</strain>
    </source>
</reference>
<evidence type="ECO:0000313" key="2">
    <source>
        <dbReference type="Proteomes" id="UP001322277"/>
    </source>
</evidence>
<proteinExistence type="predicted"/>
<evidence type="ECO:0000313" key="1">
    <source>
        <dbReference type="EMBL" id="WQF76426.1"/>
    </source>
</evidence>
<keyword evidence="2" id="KW-1185">Reference proteome</keyword>
<gene>
    <name evidence="1" type="ORF">CDEST_01440</name>
</gene>
<protein>
    <recommendedName>
        <fullName evidence="3">Transmembrane protein</fullName>
    </recommendedName>
</protein>
<dbReference type="KEGG" id="cdet:87937943"/>
<accession>A0AAX4HZW8</accession>
<dbReference type="Proteomes" id="UP001322277">
    <property type="component" value="Chromosome 1"/>
</dbReference>
<dbReference type="GeneID" id="87937943"/>
<evidence type="ECO:0008006" key="3">
    <source>
        <dbReference type="Google" id="ProtNLM"/>
    </source>
</evidence>
<name>A0AAX4HZW8_9PEZI</name>
<dbReference type="EMBL" id="CP137305">
    <property type="protein sequence ID" value="WQF76426.1"/>
    <property type="molecule type" value="Genomic_DNA"/>
</dbReference>
<organism evidence="1 2">
    <name type="scientific">Colletotrichum destructivum</name>
    <dbReference type="NCBI Taxonomy" id="34406"/>
    <lineage>
        <taxon>Eukaryota</taxon>
        <taxon>Fungi</taxon>
        <taxon>Dikarya</taxon>
        <taxon>Ascomycota</taxon>
        <taxon>Pezizomycotina</taxon>
        <taxon>Sordariomycetes</taxon>
        <taxon>Hypocreomycetidae</taxon>
        <taxon>Glomerellales</taxon>
        <taxon>Glomerellaceae</taxon>
        <taxon>Colletotrichum</taxon>
        <taxon>Colletotrichum destructivum species complex</taxon>
    </lineage>
</organism>